<reference evidence="2 3" key="1">
    <citation type="submission" date="2018-08" db="EMBL/GenBank/DDBJ databases">
        <title>Aphanomyces genome sequencing and annotation.</title>
        <authorList>
            <person name="Minardi D."/>
            <person name="Oidtmann B."/>
            <person name="Van Der Giezen M."/>
            <person name="Studholme D.J."/>
        </authorList>
    </citation>
    <scope>NUCLEOTIDE SEQUENCE [LARGE SCALE GENOMIC DNA]</scope>
    <source>
        <strain evidence="2 3">197901</strain>
    </source>
</reference>
<evidence type="ECO:0000313" key="3">
    <source>
        <dbReference type="Proteomes" id="UP000266196"/>
    </source>
</evidence>
<proteinExistence type="predicted"/>
<dbReference type="InterPro" id="IPR016024">
    <property type="entry name" value="ARM-type_fold"/>
</dbReference>
<sequence>MPQSKIRLSGVGAADPYIDTEGWEELLSALVGCLSDNNSKVPQGSLKVLAKLVASPHKSPDALRPCFALVWGPLKEKMGDSKLPSREAATDLLLVFMDKLGMSSMMDRLKLCAGHKNWRTREQILVAILLAMQRFRGDPNRLCLDGLVDMADLQSKHIRNTHMRMLLSRFGADDLSSLARGSTAQSSSPPSSSRSLPSSPPKALAPSPSPASGNPPPPPATSFLGAA</sequence>
<feature type="compositionally biased region" description="Low complexity" evidence="1">
    <location>
        <begin position="186"/>
        <end position="206"/>
    </location>
</feature>
<evidence type="ECO:0000313" key="2">
    <source>
        <dbReference type="EMBL" id="RHZ04080.1"/>
    </source>
</evidence>
<dbReference type="SUPFAM" id="SSF48371">
    <property type="entry name" value="ARM repeat"/>
    <property type="match status" value="1"/>
</dbReference>
<gene>
    <name evidence="2" type="ORF">DYB31_013167</name>
</gene>
<dbReference type="Proteomes" id="UP000266196">
    <property type="component" value="Unassembled WGS sequence"/>
</dbReference>
<name>A0A397ES65_APHAT</name>
<organism evidence="2 3">
    <name type="scientific">Aphanomyces astaci</name>
    <name type="common">Crayfish plague agent</name>
    <dbReference type="NCBI Taxonomy" id="112090"/>
    <lineage>
        <taxon>Eukaryota</taxon>
        <taxon>Sar</taxon>
        <taxon>Stramenopiles</taxon>
        <taxon>Oomycota</taxon>
        <taxon>Saprolegniomycetes</taxon>
        <taxon>Saprolegniales</taxon>
        <taxon>Verrucalvaceae</taxon>
        <taxon>Aphanomyces</taxon>
    </lineage>
</organism>
<feature type="non-terminal residue" evidence="2">
    <location>
        <position position="227"/>
    </location>
</feature>
<dbReference type="Gene3D" id="1.25.10.10">
    <property type="entry name" value="Leucine-rich Repeat Variant"/>
    <property type="match status" value="1"/>
</dbReference>
<dbReference type="AlphaFoldDB" id="A0A397ES65"/>
<dbReference type="VEuPathDB" id="FungiDB:H257_10352"/>
<feature type="compositionally biased region" description="Pro residues" evidence="1">
    <location>
        <begin position="207"/>
        <end position="220"/>
    </location>
</feature>
<accession>A0A397ES65</accession>
<dbReference type="EMBL" id="QUTE01013662">
    <property type="protein sequence ID" value="RHZ04080.1"/>
    <property type="molecule type" value="Genomic_DNA"/>
</dbReference>
<evidence type="ECO:0008006" key="4">
    <source>
        <dbReference type="Google" id="ProtNLM"/>
    </source>
</evidence>
<protein>
    <recommendedName>
        <fullName evidence="4">TOG domain-containing protein</fullName>
    </recommendedName>
</protein>
<dbReference type="InterPro" id="IPR011989">
    <property type="entry name" value="ARM-like"/>
</dbReference>
<feature type="region of interest" description="Disordered" evidence="1">
    <location>
        <begin position="178"/>
        <end position="227"/>
    </location>
</feature>
<comment type="caution">
    <text evidence="2">The sequence shown here is derived from an EMBL/GenBank/DDBJ whole genome shotgun (WGS) entry which is preliminary data.</text>
</comment>
<evidence type="ECO:0000256" key="1">
    <source>
        <dbReference type="SAM" id="MobiDB-lite"/>
    </source>
</evidence>